<sequence>MTGRVASVNPKPCGAIDTGKGGYIWKWQATGNGQLTVTTCGYMSSGDSVISVLSSATSAGDTFTCLAVNDDYTSDSTCTATIASPSKLTVTYPYLRVADPAGGQVKRACDGLMLEVRANGWDWEENVDVELASTAALVAALNQRYSQPWGCAAASSSSSSSKVCSASCTTR</sequence>
<evidence type="ECO:0000313" key="1">
    <source>
        <dbReference type="EMBL" id="KAI7841174.1"/>
    </source>
</evidence>
<protein>
    <submittedName>
        <fullName evidence="1">Uncharacterized protein</fullName>
    </submittedName>
</protein>
<dbReference type="EMBL" id="JADXDR010000067">
    <property type="protein sequence ID" value="KAI7841174.1"/>
    <property type="molecule type" value="Genomic_DNA"/>
</dbReference>
<evidence type="ECO:0000313" key="2">
    <source>
        <dbReference type="Proteomes" id="UP001205105"/>
    </source>
</evidence>
<dbReference type="AlphaFoldDB" id="A0AAD5H1X9"/>
<proteinExistence type="predicted"/>
<dbReference type="Proteomes" id="UP001205105">
    <property type="component" value="Unassembled WGS sequence"/>
</dbReference>
<comment type="caution">
    <text evidence="1">The sequence shown here is derived from an EMBL/GenBank/DDBJ whole genome shotgun (WGS) entry which is preliminary data.</text>
</comment>
<reference evidence="1" key="1">
    <citation type="submission" date="2020-11" db="EMBL/GenBank/DDBJ databases">
        <title>Chlorella ohadii genome sequencing and assembly.</title>
        <authorList>
            <person name="Murik O."/>
            <person name="Treves H."/>
            <person name="Kedem I."/>
            <person name="Shotland Y."/>
            <person name="Kaplan A."/>
        </authorList>
    </citation>
    <scope>NUCLEOTIDE SEQUENCE</scope>
    <source>
        <strain evidence="1">1</strain>
    </source>
</reference>
<organism evidence="1 2">
    <name type="scientific">Chlorella ohadii</name>
    <dbReference type="NCBI Taxonomy" id="2649997"/>
    <lineage>
        <taxon>Eukaryota</taxon>
        <taxon>Viridiplantae</taxon>
        <taxon>Chlorophyta</taxon>
        <taxon>core chlorophytes</taxon>
        <taxon>Trebouxiophyceae</taxon>
        <taxon>Chlorellales</taxon>
        <taxon>Chlorellaceae</taxon>
        <taxon>Chlorella clade</taxon>
        <taxon>Chlorella</taxon>
    </lineage>
</organism>
<accession>A0AAD5H1X9</accession>
<gene>
    <name evidence="1" type="ORF">COHA_005140</name>
</gene>
<name>A0AAD5H1X9_9CHLO</name>
<keyword evidence="2" id="KW-1185">Reference proteome</keyword>